<evidence type="ECO:0000313" key="3">
    <source>
        <dbReference type="Proteomes" id="UP000822688"/>
    </source>
</evidence>
<dbReference type="EMBL" id="CM026424">
    <property type="protein sequence ID" value="KAG0578224.1"/>
    <property type="molecule type" value="Genomic_DNA"/>
</dbReference>
<accession>A0A8T0I3Z5</accession>
<reference evidence="2" key="1">
    <citation type="submission" date="2020-06" db="EMBL/GenBank/DDBJ databases">
        <title>WGS assembly of Ceratodon purpureus strain R40.</title>
        <authorList>
            <person name="Carey S.B."/>
            <person name="Jenkins J."/>
            <person name="Shu S."/>
            <person name="Lovell J.T."/>
            <person name="Sreedasyam A."/>
            <person name="Maumus F."/>
            <person name="Tiley G.P."/>
            <person name="Fernandez-Pozo N."/>
            <person name="Barry K."/>
            <person name="Chen C."/>
            <person name="Wang M."/>
            <person name="Lipzen A."/>
            <person name="Daum C."/>
            <person name="Saski C.A."/>
            <person name="Payton A.C."/>
            <person name="Mcbreen J.C."/>
            <person name="Conrad R.E."/>
            <person name="Kollar L.M."/>
            <person name="Olsson S."/>
            <person name="Huttunen S."/>
            <person name="Landis J.B."/>
            <person name="Wickett N.J."/>
            <person name="Johnson M.G."/>
            <person name="Rensing S.A."/>
            <person name="Grimwood J."/>
            <person name="Schmutz J."/>
            <person name="Mcdaniel S.F."/>
        </authorList>
    </citation>
    <scope>NUCLEOTIDE SEQUENCE</scope>
    <source>
        <strain evidence="2">R40</strain>
    </source>
</reference>
<sequence>MFIQYTREVVPMDSRTNTHDAAQTDTKRDTDTETESGVGLALQRPLRLHLRPPPIVHRVLLCILRDAQALQQEEIGTF</sequence>
<keyword evidence="3" id="KW-1185">Reference proteome</keyword>
<evidence type="ECO:0000313" key="2">
    <source>
        <dbReference type="EMBL" id="KAG0578224.1"/>
    </source>
</evidence>
<dbReference type="Proteomes" id="UP000822688">
    <property type="component" value="Chromosome 4"/>
</dbReference>
<evidence type="ECO:0000256" key="1">
    <source>
        <dbReference type="SAM" id="MobiDB-lite"/>
    </source>
</evidence>
<gene>
    <name evidence="2" type="ORF">KC19_4G007000</name>
</gene>
<feature type="region of interest" description="Disordered" evidence="1">
    <location>
        <begin position="12"/>
        <end position="38"/>
    </location>
</feature>
<name>A0A8T0I3Z5_CERPU</name>
<proteinExistence type="predicted"/>
<comment type="caution">
    <text evidence="2">The sequence shown here is derived from an EMBL/GenBank/DDBJ whole genome shotgun (WGS) entry which is preliminary data.</text>
</comment>
<organism evidence="2 3">
    <name type="scientific">Ceratodon purpureus</name>
    <name type="common">Fire moss</name>
    <name type="synonym">Dicranum purpureum</name>
    <dbReference type="NCBI Taxonomy" id="3225"/>
    <lineage>
        <taxon>Eukaryota</taxon>
        <taxon>Viridiplantae</taxon>
        <taxon>Streptophyta</taxon>
        <taxon>Embryophyta</taxon>
        <taxon>Bryophyta</taxon>
        <taxon>Bryophytina</taxon>
        <taxon>Bryopsida</taxon>
        <taxon>Dicranidae</taxon>
        <taxon>Pseudoditrichales</taxon>
        <taxon>Ditrichaceae</taxon>
        <taxon>Ceratodon</taxon>
    </lineage>
</organism>
<protein>
    <submittedName>
        <fullName evidence="2">Uncharacterized protein</fullName>
    </submittedName>
</protein>
<dbReference type="AlphaFoldDB" id="A0A8T0I3Z5"/>